<dbReference type="FunFam" id="2.10.25.10:FF:000143">
    <property type="entry name" value="Protein crumbs 1"/>
    <property type="match status" value="1"/>
</dbReference>
<dbReference type="Pfam" id="PF00008">
    <property type="entry name" value="EGF"/>
    <property type="match status" value="1"/>
</dbReference>
<comment type="caution">
    <text evidence="17">Lacks conserved residue(s) required for the propagation of feature annotation.</text>
</comment>
<feature type="disulfide bond" evidence="18">
    <location>
        <begin position="1023"/>
        <end position="1050"/>
    </location>
</feature>
<feature type="domain" description="CUB" evidence="20">
    <location>
        <begin position="1050"/>
        <end position="1170"/>
    </location>
</feature>
<dbReference type="InterPro" id="IPR035976">
    <property type="entry name" value="Sushi/SCR/CCP_sf"/>
</dbReference>
<keyword evidence="6 17" id="KW-0245">EGF-like domain</keyword>
<evidence type="ECO:0000259" key="21">
    <source>
        <dbReference type="PROSITE" id="PS50022"/>
    </source>
</evidence>
<dbReference type="SMART" id="SM00042">
    <property type="entry name" value="CUB"/>
    <property type="match status" value="3"/>
</dbReference>
<dbReference type="Pfam" id="PF00431">
    <property type="entry name" value="CUB"/>
    <property type="match status" value="3"/>
</dbReference>
<dbReference type="SMART" id="SM00231">
    <property type="entry name" value="FA58C"/>
    <property type="match status" value="1"/>
</dbReference>
<dbReference type="InterPro" id="IPR000436">
    <property type="entry name" value="Sushi_SCR_CCP_dom"/>
</dbReference>
<feature type="domain" description="Sushi" evidence="24">
    <location>
        <begin position="994"/>
        <end position="1052"/>
    </location>
</feature>
<feature type="compositionally biased region" description="Low complexity" evidence="19">
    <location>
        <begin position="1192"/>
        <end position="1213"/>
    </location>
</feature>
<evidence type="ECO:0000259" key="23">
    <source>
        <dbReference type="PROSITE" id="PS50060"/>
    </source>
</evidence>
<dbReference type="GO" id="GO:0030154">
    <property type="term" value="P:cell differentiation"/>
    <property type="evidence" value="ECO:0007669"/>
    <property type="project" value="UniProtKB-KW"/>
</dbReference>
<feature type="compositionally biased region" description="Polar residues" evidence="19">
    <location>
        <begin position="1415"/>
        <end position="1442"/>
    </location>
</feature>
<dbReference type="SMART" id="SM00179">
    <property type="entry name" value="EGF_CA"/>
    <property type="match status" value="2"/>
</dbReference>
<dbReference type="FunFam" id="2.60.120.290:FF:000013">
    <property type="entry name" value="Membrane frizzled-related protein"/>
    <property type="match status" value="3"/>
</dbReference>
<dbReference type="PROSITE" id="PS01286">
    <property type="entry name" value="FA58C_2"/>
    <property type="match status" value="1"/>
</dbReference>
<feature type="disulfide bond" evidence="18">
    <location>
        <begin position="964"/>
        <end position="991"/>
    </location>
</feature>
<feature type="region of interest" description="Disordered" evidence="19">
    <location>
        <begin position="1398"/>
        <end position="1534"/>
    </location>
</feature>
<keyword evidence="4" id="KW-0217">Developmental protein</keyword>
<keyword evidence="10" id="KW-0677">Repeat</keyword>
<dbReference type="CDD" id="cd06263">
    <property type="entry name" value="MAM"/>
    <property type="match status" value="2"/>
</dbReference>
<dbReference type="SMART" id="SM00181">
    <property type="entry name" value="EGF"/>
    <property type="match status" value="2"/>
</dbReference>
<dbReference type="InterPro" id="IPR000742">
    <property type="entry name" value="EGF"/>
</dbReference>
<dbReference type="InterPro" id="IPR051277">
    <property type="entry name" value="SEZ6_CSMD_C4BPB_Regulators"/>
</dbReference>
<evidence type="ECO:0000256" key="11">
    <source>
        <dbReference type="ARBA" id="ARBA00022782"/>
    </source>
</evidence>
<proteinExistence type="inferred from homology"/>
<dbReference type="InterPro" id="IPR000998">
    <property type="entry name" value="MAM_dom"/>
</dbReference>
<feature type="region of interest" description="Disordered" evidence="19">
    <location>
        <begin position="1570"/>
        <end position="1593"/>
    </location>
</feature>
<evidence type="ECO:0000256" key="4">
    <source>
        <dbReference type="ARBA" id="ARBA00022473"/>
    </source>
</evidence>
<comment type="similarity">
    <text evidence="2">Belongs to the neuropilin family.</text>
</comment>
<dbReference type="CDD" id="cd00054">
    <property type="entry name" value="EGF_CA"/>
    <property type="match status" value="2"/>
</dbReference>
<feature type="domain" description="EGF-like" evidence="22">
    <location>
        <begin position="476"/>
        <end position="512"/>
    </location>
</feature>
<dbReference type="PROSITE" id="PS50060">
    <property type="entry name" value="MAM_2"/>
    <property type="match status" value="2"/>
</dbReference>
<dbReference type="EMBL" id="OV696687">
    <property type="protein sequence ID" value="CAH1255409.1"/>
    <property type="molecule type" value="Genomic_DNA"/>
</dbReference>
<dbReference type="Pfam" id="PF00629">
    <property type="entry name" value="MAM"/>
    <property type="match status" value="2"/>
</dbReference>
<feature type="domain" description="CUB" evidence="20">
    <location>
        <begin position="637"/>
        <end position="752"/>
    </location>
</feature>
<dbReference type="Gene3D" id="2.10.25.10">
    <property type="entry name" value="Laminin"/>
    <property type="match status" value="2"/>
</dbReference>
<accession>A0A8J9ZIM1</accession>
<dbReference type="InterPro" id="IPR008979">
    <property type="entry name" value="Galactose-bd-like_sf"/>
</dbReference>
<sequence length="1593" mass="171304">MFIVPAPIASNCNFDGGLLCGFVQQPVGDDFDWEVGSYPVEPLGLSGDHTGGGSYVYFNTTGKATSQTAILRTMQLASPTPHCLTFYFYMAGTDVGSLVVLQNGVGEQRRTELWSIEGDQGQEWKRAKVDVTPPLNGFRINFDAVVGSGQLGLIAIDDVVFVSGLCDSDGCNVPLGMESGWITDNKITASPADPGFPPSAARLHGNGSWIPVNPQSSWLQVEFTNTMILTGIRTQGFRAGWITKYKIEYSETLSSVWIMYRAFLTTDQLTGNVDADTVVEHLFSGRIQAQRIKITPLQFHIRPSLRLEIIGCGGSFLLADATGTNVTDTAILSSEVLPPTPAKCYEFYYHMDSPEIGALNVYLKRADMPLVEAVAMTPAWRLVGQQGHGWRRGGVEFTADFPYEVVFQAVMGDGGVFGYGDIGLDDVLVREGLCPWPEFDDCLSSPCLNNGTCTDGKNNYTCTCGEQFYGPNCENDVDDCKSAPCLNDGTCIDGDRNYTCICSEAFYGGDCEFVVQCPPLTAPLNGALRPVGETSYQDLVTFTCNQGYELNGASNVTCQADQTWSQPVPACTPVQCQNLTAPEHGALSSAGPNYYPDVVTFTCNQGYELSGASSVTCQADQTWSDPIPTCTFAVCILGENLVLTNSVTEGFIISPYYPGNYPNNINCSWTITAPSAIQLDFVDTFDIEHGPTCQYDYVRVFEGQVSVSSVLGTFCGTTPPMTVRTVSNVMSVQFQTDYSRQYTGFRAKYSIAIQCSPLTAPANGALTSNGTNYYPDEVTFTCDQGYELIGASSVTCQADQTWSDDVPTCAPCVHGESLALTNSVTEGYIVSPNYPYNYTNNADCSWTITSTAHTPSAIQLNFETFDIERDHSCRFDYVKVFEGRMSPSSVLGTFCGVTIPPTVRTVGNVMAVQFRTDSDGQRAGFKAKYSVALPCNPTPMAPINGTLSPDGANYYQGDVITFTCNQGYELVGASIVMCQSDQTWTRPFPRCTPIECHALTGLANGALSSTGATSYQDVVTFTCNQGYELNGASSVTCQANHAWSDPVPTCEPCLHGENLVLTNSISEGFFTSPNYPGDYPDNIDCSWTITAPSAIQLDFVETFDIEPGPNCTYDYVRVFEGEMSASSVLGTFCGTDLPPTLRTVGNVMTVKLHTDYNVPHSGFRANHSDNGNCLDCNAAGNHRHGTDHRVHNNGTGNNAPGNNNTGHNATGNNCHDNDHRAHNNDAGHNATGDNCHDNDYRAHNNGGGNNATGHNATGNNATGNNDTGHNATGHNATGNNATGDNCHDNDHRAHNNGTGNNATGDKCYDNDNRAHNNNDAGHNATGDNCYDNDYRAHNNGTGNNATGDNCHDKDHRAHNNDAGHNATGDNCYYNDHRAHNNGTGNNATGDNCYDNDHRAHNNGTGNNATGDNATRHNTTGHNSTGHNATGDNATGDNATGDNYHQDNDHKIHNNATGNNTTGNNATGNNATGNNATGNNFHDHDYRAHNNDDGNNATGDNCHDNDYRAHNNGAGNNATGDNYHQDNDHGAHNNGAHNNATGDNCRDNGCRTHNNGVGNYATGNNCHGNDHRTVKNGAGNNSHNTNDRINDNQT</sequence>
<organism evidence="25 26">
    <name type="scientific">Branchiostoma lanceolatum</name>
    <name type="common">Common lancelet</name>
    <name type="synonym">Amphioxus lanceolatum</name>
    <dbReference type="NCBI Taxonomy" id="7740"/>
    <lineage>
        <taxon>Eukaryota</taxon>
        <taxon>Metazoa</taxon>
        <taxon>Chordata</taxon>
        <taxon>Cephalochordata</taxon>
        <taxon>Leptocardii</taxon>
        <taxon>Amphioxiformes</taxon>
        <taxon>Branchiostomatidae</taxon>
        <taxon>Branchiostoma</taxon>
    </lineage>
</organism>
<evidence type="ECO:0000256" key="13">
    <source>
        <dbReference type="ARBA" id="ARBA00022889"/>
    </source>
</evidence>
<dbReference type="GO" id="GO:0005509">
    <property type="term" value="F:calcium ion binding"/>
    <property type="evidence" value="ECO:0007669"/>
    <property type="project" value="InterPro"/>
</dbReference>
<feature type="region of interest" description="Disordered" evidence="19">
    <location>
        <begin position="1246"/>
        <end position="1303"/>
    </location>
</feature>
<evidence type="ECO:0000259" key="22">
    <source>
        <dbReference type="PROSITE" id="PS50026"/>
    </source>
</evidence>
<feature type="disulfide bond" evidence="18">
    <location>
        <begin position="603"/>
        <end position="630"/>
    </location>
</feature>
<keyword evidence="9" id="KW-0732">Signal</keyword>
<dbReference type="SMART" id="SM00137">
    <property type="entry name" value="MAM"/>
    <property type="match status" value="2"/>
</dbReference>
<dbReference type="GO" id="GO:0007155">
    <property type="term" value="P:cell adhesion"/>
    <property type="evidence" value="ECO:0007669"/>
    <property type="project" value="UniProtKB-KW"/>
</dbReference>
<dbReference type="PROSITE" id="PS50923">
    <property type="entry name" value="SUSHI"/>
    <property type="match status" value="5"/>
</dbReference>
<dbReference type="CDD" id="cd00033">
    <property type="entry name" value="CCP"/>
    <property type="match status" value="5"/>
</dbReference>
<feature type="disulfide bond" evidence="18">
    <location>
        <begin position="935"/>
        <end position="978"/>
    </location>
</feature>
<dbReference type="PROSITE" id="PS50026">
    <property type="entry name" value="EGF_3"/>
    <property type="match status" value="2"/>
</dbReference>
<comment type="similarity">
    <text evidence="3">Belongs to the nephronectin family.</text>
</comment>
<dbReference type="FunFam" id="2.10.70.10:FF:000064">
    <property type="entry name" value="Fibulin 7"/>
    <property type="match status" value="4"/>
</dbReference>
<reference evidence="25" key="1">
    <citation type="submission" date="2022-01" db="EMBL/GenBank/DDBJ databases">
        <authorList>
            <person name="Braso-Vives M."/>
        </authorList>
    </citation>
    <scope>NUCLEOTIDE SEQUENCE</scope>
</reference>
<evidence type="ECO:0000259" key="24">
    <source>
        <dbReference type="PROSITE" id="PS50923"/>
    </source>
</evidence>
<dbReference type="SMART" id="SM00032">
    <property type="entry name" value="CCP"/>
    <property type="match status" value="5"/>
</dbReference>
<evidence type="ECO:0000256" key="3">
    <source>
        <dbReference type="ARBA" id="ARBA00009738"/>
    </source>
</evidence>
<feature type="disulfide bond" evidence="17">
    <location>
        <begin position="502"/>
        <end position="511"/>
    </location>
</feature>
<dbReference type="PANTHER" id="PTHR45656">
    <property type="entry name" value="PROTEIN CBR-CLEC-78"/>
    <property type="match status" value="1"/>
</dbReference>
<feature type="disulfide bond" evidence="18">
    <location>
        <begin position="544"/>
        <end position="571"/>
    </location>
</feature>
<dbReference type="PROSITE" id="PS00022">
    <property type="entry name" value="EGF_1"/>
    <property type="match status" value="2"/>
</dbReference>
<feature type="domain" description="EGF-like" evidence="22">
    <location>
        <begin position="438"/>
        <end position="474"/>
    </location>
</feature>
<evidence type="ECO:0000256" key="18">
    <source>
        <dbReference type="PROSITE-ProRule" id="PRU00302"/>
    </source>
</evidence>
<feature type="domain" description="CUB" evidence="20">
    <location>
        <begin position="809"/>
        <end position="932"/>
    </location>
</feature>
<comment type="subcellular location">
    <subcellularLocation>
        <location evidence="1">Secreted</location>
    </subcellularLocation>
</comment>
<dbReference type="FunFam" id="2.10.25.10:FF:000122">
    <property type="entry name" value="Protein crumbs homolog 2"/>
    <property type="match status" value="1"/>
</dbReference>
<evidence type="ECO:0000256" key="8">
    <source>
        <dbReference type="ARBA" id="ARBA00022674"/>
    </source>
</evidence>
<keyword evidence="16" id="KW-0325">Glycoprotein</keyword>
<dbReference type="Gene3D" id="2.10.70.10">
    <property type="entry name" value="Complement Module, domain 1"/>
    <property type="match status" value="5"/>
</dbReference>
<evidence type="ECO:0000313" key="25">
    <source>
        <dbReference type="EMBL" id="CAH1255409.1"/>
    </source>
</evidence>
<dbReference type="CDD" id="cd00057">
    <property type="entry name" value="FA58C"/>
    <property type="match status" value="1"/>
</dbReference>
<dbReference type="Proteomes" id="UP000838412">
    <property type="component" value="Chromosome 2"/>
</dbReference>
<feature type="compositionally biased region" description="Low complexity" evidence="19">
    <location>
        <begin position="1509"/>
        <end position="1521"/>
    </location>
</feature>
<evidence type="ECO:0000256" key="16">
    <source>
        <dbReference type="ARBA" id="ARBA00023180"/>
    </source>
</evidence>
<evidence type="ECO:0000256" key="17">
    <source>
        <dbReference type="PROSITE-ProRule" id="PRU00076"/>
    </source>
</evidence>
<dbReference type="Gene3D" id="2.60.120.200">
    <property type="match status" value="2"/>
</dbReference>
<keyword evidence="8" id="KW-0358">Heparin-binding</keyword>
<dbReference type="GO" id="GO:0008201">
    <property type="term" value="F:heparin binding"/>
    <property type="evidence" value="ECO:0007669"/>
    <property type="project" value="UniProtKB-KW"/>
</dbReference>
<dbReference type="PROSITE" id="PS00740">
    <property type="entry name" value="MAM_1"/>
    <property type="match status" value="1"/>
</dbReference>
<evidence type="ECO:0000256" key="5">
    <source>
        <dbReference type="ARBA" id="ARBA00022525"/>
    </source>
</evidence>
<feature type="domain" description="MAM" evidence="23">
    <location>
        <begin position="300"/>
        <end position="436"/>
    </location>
</feature>
<evidence type="ECO:0000256" key="9">
    <source>
        <dbReference type="ARBA" id="ARBA00022729"/>
    </source>
</evidence>
<dbReference type="InterPro" id="IPR000859">
    <property type="entry name" value="CUB_dom"/>
</dbReference>
<dbReference type="InterPro" id="IPR000152">
    <property type="entry name" value="EGF-type_Asp/Asn_hydroxyl_site"/>
</dbReference>
<evidence type="ECO:0000313" key="26">
    <source>
        <dbReference type="Proteomes" id="UP000838412"/>
    </source>
</evidence>
<dbReference type="PROSITE" id="PS50022">
    <property type="entry name" value="FA58C_3"/>
    <property type="match status" value="1"/>
</dbReference>
<gene>
    <name evidence="25" type="primary">CSMD3</name>
    <name evidence="25" type="ORF">BLAG_LOCUS14476</name>
</gene>
<feature type="domain" description="MAM" evidence="23">
    <location>
        <begin position="10"/>
        <end position="168"/>
    </location>
</feature>
<dbReference type="InterPro" id="IPR018097">
    <property type="entry name" value="EGF_Ca-bd_CS"/>
</dbReference>
<dbReference type="SUPFAM" id="SSF57196">
    <property type="entry name" value="EGF/Laminin"/>
    <property type="match status" value="2"/>
</dbReference>
<evidence type="ECO:0000256" key="1">
    <source>
        <dbReference type="ARBA" id="ARBA00004613"/>
    </source>
</evidence>
<keyword evidence="15 17" id="KW-1015">Disulfide bond</keyword>
<dbReference type="PANTHER" id="PTHR45656:SF4">
    <property type="entry name" value="PROTEIN CBR-CLEC-78"/>
    <property type="match status" value="1"/>
</dbReference>
<dbReference type="OrthoDB" id="6369184at2759"/>
<evidence type="ECO:0000256" key="6">
    <source>
        <dbReference type="ARBA" id="ARBA00022536"/>
    </source>
</evidence>
<dbReference type="SUPFAM" id="SSF49899">
    <property type="entry name" value="Concanavalin A-like lectins/glucanases"/>
    <property type="match status" value="2"/>
</dbReference>
<feature type="compositionally biased region" description="Low complexity" evidence="19">
    <location>
        <begin position="1453"/>
        <end position="1479"/>
    </location>
</feature>
<dbReference type="PROSITE" id="PS01285">
    <property type="entry name" value="FA58C_1"/>
    <property type="match status" value="1"/>
</dbReference>
<dbReference type="Pfam" id="PF00754">
    <property type="entry name" value="F5_F8_type_C"/>
    <property type="match status" value="1"/>
</dbReference>
<evidence type="ECO:0000256" key="2">
    <source>
        <dbReference type="ARBA" id="ARBA00006078"/>
    </source>
</evidence>
<name>A0A8J9ZIM1_BRALA</name>
<dbReference type="InterPro" id="IPR000421">
    <property type="entry name" value="FA58C"/>
</dbReference>
<dbReference type="InterPro" id="IPR001881">
    <property type="entry name" value="EGF-like_Ca-bd_dom"/>
</dbReference>
<dbReference type="PROSITE" id="PS01180">
    <property type="entry name" value="CUB"/>
    <property type="match status" value="3"/>
</dbReference>
<evidence type="ECO:0000256" key="19">
    <source>
        <dbReference type="SAM" id="MobiDB-lite"/>
    </source>
</evidence>
<feature type="compositionally biased region" description="Basic and acidic residues" evidence="19">
    <location>
        <begin position="1480"/>
        <end position="1491"/>
    </location>
</feature>
<keyword evidence="14" id="KW-0524">Neurogenesis</keyword>
<feature type="domain" description="Sushi" evidence="24">
    <location>
        <begin position="574"/>
        <end position="632"/>
    </location>
</feature>
<evidence type="ECO:0000256" key="14">
    <source>
        <dbReference type="ARBA" id="ARBA00022902"/>
    </source>
</evidence>
<evidence type="ECO:0000256" key="15">
    <source>
        <dbReference type="ARBA" id="ARBA00023157"/>
    </source>
</evidence>
<dbReference type="PROSITE" id="PS00010">
    <property type="entry name" value="ASX_HYDROXYL"/>
    <property type="match status" value="2"/>
</dbReference>
<feature type="region of interest" description="Disordered" evidence="19">
    <location>
        <begin position="1185"/>
        <end position="1230"/>
    </location>
</feature>
<dbReference type="InterPro" id="IPR013320">
    <property type="entry name" value="ConA-like_dom_sf"/>
</dbReference>
<feature type="domain" description="Sushi" evidence="24">
    <location>
        <begin position="753"/>
        <end position="811"/>
    </location>
</feature>
<dbReference type="PROSITE" id="PS01187">
    <property type="entry name" value="EGF_CA"/>
    <property type="match status" value="1"/>
</dbReference>
<dbReference type="Gene3D" id="2.60.120.260">
    <property type="entry name" value="Galactose-binding domain-like"/>
    <property type="match status" value="1"/>
</dbReference>
<dbReference type="GO" id="GO:0007399">
    <property type="term" value="P:nervous system development"/>
    <property type="evidence" value="ECO:0007669"/>
    <property type="project" value="UniProtKB-KW"/>
</dbReference>
<protein>
    <submittedName>
        <fullName evidence="25">CSMD3 protein</fullName>
    </submittedName>
</protein>
<feature type="domain" description="Sushi" evidence="24">
    <location>
        <begin position="933"/>
        <end position="993"/>
    </location>
</feature>
<dbReference type="Gene3D" id="2.60.120.290">
    <property type="entry name" value="Spermadhesin, CUB domain"/>
    <property type="match status" value="3"/>
</dbReference>
<keyword evidence="12" id="KW-0106">Calcium</keyword>
<keyword evidence="13" id="KW-0130">Cell adhesion</keyword>
<feature type="compositionally biased region" description="Low complexity" evidence="19">
    <location>
        <begin position="1401"/>
        <end position="1412"/>
    </location>
</feature>
<feature type="domain" description="Sushi" evidence="24">
    <location>
        <begin position="515"/>
        <end position="573"/>
    </location>
</feature>
<feature type="compositionally biased region" description="Basic and acidic residues" evidence="19">
    <location>
        <begin position="1584"/>
        <end position="1593"/>
    </location>
</feature>
<feature type="disulfide bond" evidence="17">
    <location>
        <begin position="464"/>
        <end position="473"/>
    </location>
</feature>
<evidence type="ECO:0000256" key="12">
    <source>
        <dbReference type="ARBA" id="ARBA00022837"/>
    </source>
</evidence>
<keyword evidence="5" id="KW-0964">Secreted</keyword>
<evidence type="ECO:0000256" key="10">
    <source>
        <dbReference type="ARBA" id="ARBA00022737"/>
    </source>
</evidence>
<dbReference type="CDD" id="cd00041">
    <property type="entry name" value="CUB"/>
    <property type="match status" value="3"/>
</dbReference>
<dbReference type="SUPFAM" id="SSF57535">
    <property type="entry name" value="Complement control module/SCR domain"/>
    <property type="match status" value="5"/>
</dbReference>
<dbReference type="SUPFAM" id="SSF49854">
    <property type="entry name" value="Spermadhesin, CUB domain"/>
    <property type="match status" value="3"/>
</dbReference>
<dbReference type="GO" id="GO:0016020">
    <property type="term" value="C:membrane"/>
    <property type="evidence" value="ECO:0007669"/>
    <property type="project" value="InterPro"/>
</dbReference>
<feature type="domain" description="F5/8 type C" evidence="21">
    <location>
        <begin position="171"/>
        <end position="312"/>
    </location>
</feature>
<dbReference type="Pfam" id="PF00084">
    <property type="entry name" value="Sushi"/>
    <property type="match status" value="5"/>
</dbReference>
<keyword evidence="11" id="KW-0221">Differentiation</keyword>
<dbReference type="InterPro" id="IPR035914">
    <property type="entry name" value="Sperma_CUB_dom_sf"/>
</dbReference>
<keyword evidence="7 18" id="KW-0768">Sushi</keyword>
<feature type="compositionally biased region" description="Basic and acidic residues" evidence="19">
    <location>
        <begin position="1215"/>
        <end position="1225"/>
    </location>
</feature>
<dbReference type="GO" id="GO:0005576">
    <property type="term" value="C:extracellular region"/>
    <property type="evidence" value="ECO:0007669"/>
    <property type="project" value="UniProtKB-SubCell"/>
</dbReference>
<dbReference type="SUPFAM" id="SSF49785">
    <property type="entry name" value="Galactose-binding domain-like"/>
    <property type="match status" value="1"/>
</dbReference>
<feature type="disulfide bond" evidence="18">
    <location>
        <begin position="782"/>
        <end position="809"/>
    </location>
</feature>
<keyword evidence="26" id="KW-1185">Reference proteome</keyword>
<feature type="compositionally biased region" description="Low complexity" evidence="19">
    <location>
        <begin position="1251"/>
        <end position="1283"/>
    </location>
</feature>
<evidence type="ECO:0000256" key="7">
    <source>
        <dbReference type="ARBA" id="ARBA00022659"/>
    </source>
</evidence>
<evidence type="ECO:0000259" key="20">
    <source>
        <dbReference type="PROSITE" id="PS01180"/>
    </source>
</evidence>